<comment type="caution">
    <text evidence="2">The sequence shown here is derived from an EMBL/GenBank/DDBJ whole genome shotgun (WGS) entry which is preliminary data.</text>
</comment>
<dbReference type="PANTHER" id="PTHR22572">
    <property type="entry name" value="SUGAR-1-PHOSPHATE GUANYL TRANSFERASE"/>
    <property type="match status" value="1"/>
</dbReference>
<evidence type="ECO:0000259" key="1">
    <source>
        <dbReference type="Pfam" id="PF00483"/>
    </source>
</evidence>
<dbReference type="EMBL" id="CAAALY010041096">
    <property type="protein sequence ID" value="VEL19330.1"/>
    <property type="molecule type" value="Genomic_DNA"/>
</dbReference>
<dbReference type="InterPro" id="IPR050486">
    <property type="entry name" value="Mannose-1P_guanyltransferase"/>
</dbReference>
<dbReference type="Gene3D" id="3.90.550.10">
    <property type="entry name" value="Spore Coat Polysaccharide Biosynthesis Protein SpsA, Chain A"/>
    <property type="match status" value="1"/>
</dbReference>
<sequence>MSLELPKPLFPIAGYPIVYHHIEAFAQLDSIREVVLIGFYQPNDAINQLIYSCQKEFKIQIRYLQEFTSLGTAGGIYQFRDQLLAGEPDLLFVMNSDVCCDLPLREMLEFHRQLGSGDRFVMMATEATRQQSMQYGCIIESTETHEARFPDYYVLHYVEKPATFVSTLINCGVYLFTPGIFKFIRIAFLEHQNSLNQDIKGQCKESVHLEKEIFQPLAGSGTLFVFHTNRFWSQIKFAG</sequence>
<dbReference type="Proteomes" id="UP000784294">
    <property type="component" value="Unassembled WGS sequence"/>
</dbReference>
<dbReference type="SUPFAM" id="SSF53448">
    <property type="entry name" value="Nucleotide-diphospho-sugar transferases"/>
    <property type="match status" value="1"/>
</dbReference>
<dbReference type="AlphaFoldDB" id="A0A3S5A454"/>
<proteinExistence type="predicted"/>
<organism evidence="2 3">
    <name type="scientific">Protopolystoma xenopodis</name>
    <dbReference type="NCBI Taxonomy" id="117903"/>
    <lineage>
        <taxon>Eukaryota</taxon>
        <taxon>Metazoa</taxon>
        <taxon>Spiralia</taxon>
        <taxon>Lophotrochozoa</taxon>
        <taxon>Platyhelminthes</taxon>
        <taxon>Monogenea</taxon>
        <taxon>Polyopisthocotylea</taxon>
        <taxon>Polystomatidea</taxon>
        <taxon>Polystomatidae</taxon>
        <taxon>Protopolystoma</taxon>
    </lineage>
</organism>
<protein>
    <recommendedName>
        <fullName evidence="1">Nucleotidyl transferase domain-containing protein</fullName>
    </recommendedName>
</protein>
<reference evidence="2" key="1">
    <citation type="submission" date="2018-11" db="EMBL/GenBank/DDBJ databases">
        <authorList>
            <consortium name="Pathogen Informatics"/>
        </authorList>
    </citation>
    <scope>NUCLEOTIDE SEQUENCE</scope>
</reference>
<name>A0A3S5A454_9PLAT</name>
<accession>A0A3S5A454</accession>
<evidence type="ECO:0000313" key="3">
    <source>
        <dbReference type="Proteomes" id="UP000784294"/>
    </source>
</evidence>
<feature type="domain" description="Nucleotidyl transferase" evidence="1">
    <location>
        <begin position="2"/>
        <end position="209"/>
    </location>
</feature>
<keyword evidence="3" id="KW-1185">Reference proteome</keyword>
<gene>
    <name evidence="2" type="ORF">PXEA_LOCUS12770</name>
</gene>
<evidence type="ECO:0000313" key="2">
    <source>
        <dbReference type="EMBL" id="VEL19330.1"/>
    </source>
</evidence>
<dbReference type="Pfam" id="PF00483">
    <property type="entry name" value="NTP_transferase"/>
    <property type="match status" value="1"/>
</dbReference>
<dbReference type="InterPro" id="IPR005835">
    <property type="entry name" value="NTP_transferase_dom"/>
</dbReference>
<dbReference type="InterPro" id="IPR029044">
    <property type="entry name" value="Nucleotide-diphossugar_trans"/>
</dbReference>
<dbReference type="OrthoDB" id="285674at2759"/>